<dbReference type="InterPro" id="IPR046373">
    <property type="entry name" value="Acyl-CoA_Oxase/DH_mid-dom_sf"/>
</dbReference>
<evidence type="ECO:0000256" key="6">
    <source>
        <dbReference type="RuleBase" id="RU362125"/>
    </source>
</evidence>
<dbReference type="GO" id="GO:0006552">
    <property type="term" value="P:L-leucine catabolic process"/>
    <property type="evidence" value="ECO:0007669"/>
    <property type="project" value="TreeGrafter"/>
</dbReference>
<evidence type="ECO:0000256" key="2">
    <source>
        <dbReference type="ARBA" id="ARBA00009347"/>
    </source>
</evidence>
<comment type="similarity">
    <text evidence="2 6">Belongs to the acyl-CoA dehydrogenase family.</text>
</comment>
<evidence type="ECO:0000259" key="7">
    <source>
        <dbReference type="Pfam" id="PF00441"/>
    </source>
</evidence>
<keyword evidence="5 6" id="KW-0560">Oxidoreductase</keyword>
<dbReference type="FunFam" id="1.20.140.10:FF:000001">
    <property type="entry name" value="Acyl-CoA dehydrogenase"/>
    <property type="match status" value="1"/>
</dbReference>
<dbReference type="SUPFAM" id="SSF47203">
    <property type="entry name" value="Acyl-CoA dehydrogenase C-terminal domain-like"/>
    <property type="match status" value="1"/>
</dbReference>
<dbReference type="AlphaFoldDB" id="A0A1I2A4P4"/>
<name>A0A1I2A4P4_9BACT</name>
<dbReference type="Gene3D" id="1.10.540.10">
    <property type="entry name" value="Acyl-CoA dehydrogenase/oxidase, N-terminal domain"/>
    <property type="match status" value="1"/>
</dbReference>
<dbReference type="InterPro" id="IPR013786">
    <property type="entry name" value="AcylCoA_DH/ox_N"/>
</dbReference>
<keyword evidence="11" id="KW-1185">Reference proteome</keyword>
<feature type="domain" description="Acyl-CoA dehydrogenase/oxidase C-terminal" evidence="7">
    <location>
        <begin position="231"/>
        <end position="377"/>
    </location>
</feature>
<organism evidence="10 11">
    <name type="scientific">Nannocystis exedens</name>
    <dbReference type="NCBI Taxonomy" id="54"/>
    <lineage>
        <taxon>Bacteria</taxon>
        <taxon>Pseudomonadati</taxon>
        <taxon>Myxococcota</taxon>
        <taxon>Polyangia</taxon>
        <taxon>Nannocystales</taxon>
        <taxon>Nannocystaceae</taxon>
        <taxon>Nannocystis</taxon>
    </lineage>
</organism>
<keyword evidence="3 6" id="KW-0285">Flavoprotein</keyword>
<dbReference type="Gene3D" id="2.40.110.10">
    <property type="entry name" value="Butyryl-CoA Dehydrogenase, subunit A, domain 2"/>
    <property type="match status" value="1"/>
</dbReference>
<dbReference type="FunFam" id="1.10.540.10:FF:000002">
    <property type="entry name" value="Acyl-CoA dehydrogenase FadE19"/>
    <property type="match status" value="1"/>
</dbReference>
<sequence length="386" mass="42449">MERLASDLLFNPTEEHRMLRQMVADFAAREVEPQAALHDHKGELNVPLFRRLGDLGLLGITIPEADGGAGMDALAAVIVHHELAKYDPGFTLAYLAHSMLFVNNFYHCSNPEQRSRYLPRVLTGEWVAGMGMTEPGAGTDVLGMSTTAVRDGDDWVLNGSKTYITNGCEGHCFLVYAKVEGRITAFVVDRDCPGFRTSNHIDKLGMRASTMSELVFEDCKVPGANVLGEVGSGLTHMMRNLEIERLTLAAMSVGIADRCVDIMVRYAEERHAFRQSINRFGQIQRYLADGYAMTEAAKCLVYNVARDIGPDVRNRVGSDAAKLFAAPVGKQVADYAMQVMGGAGYCKEFPVERLWRDAKLLEIGGGTLEAHQKNLTKDLTALRTQG</sequence>
<evidence type="ECO:0000256" key="3">
    <source>
        <dbReference type="ARBA" id="ARBA00022630"/>
    </source>
</evidence>
<feature type="domain" description="Acyl-CoA oxidase/dehydrogenase middle" evidence="8">
    <location>
        <begin position="130"/>
        <end position="219"/>
    </location>
</feature>
<dbReference type="InterPro" id="IPR036250">
    <property type="entry name" value="AcylCo_DH-like_C"/>
</dbReference>
<accession>A0A1I2A4P4</accession>
<dbReference type="GO" id="GO:0050660">
    <property type="term" value="F:flavin adenine dinucleotide binding"/>
    <property type="evidence" value="ECO:0007669"/>
    <property type="project" value="InterPro"/>
</dbReference>
<dbReference type="SUPFAM" id="SSF56645">
    <property type="entry name" value="Acyl-CoA dehydrogenase NM domain-like"/>
    <property type="match status" value="1"/>
</dbReference>
<dbReference type="Pfam" id="PF00441">
    <property type="entry name" value="Acyl-CoA_dh_1"/>
    <property type="match status" value="1"/>
</dbReference>
<dbReference type="PANTHER" id="PTHR43884">
    <property type="entry name" value="ACYL-COA DEHYDROGENASE"/>
    <property type="match status" value="1"/>
</dbReference>
<dbReference type="OrthoDB" id="9765339at2"/>
<keyword evidence="4 6" id="KW-0274">FAD</keyword>
<evidence type="ECO:0000313" key="11">
    <source>
        <dbReference type="Proteomes" id="UP000199400"/>
    </source>
</evidence>
<evidence type="ECO:0000256" key="1">
    <source>
        <dbReference type="ARBA" id="ARBA00001974"/>
    </source>
</evidence>
<dbReference type="RefSeq" id="WP_096327858.1">
    <property type="nucleotide sequence ID" value="NZ_FOMX01000013.1"/>
</dbReference>
<evidence type="ECO:0000256" key="5">
    <source>
        <dbReference type="ARBA" id="ARBA00023002"/>
    </source>
</evidence>
<dbReference type="Pfam" id="PF02770">
    <property type="entry name" value="Acyl-CoA_dh_M"/>
    <property type="match status" value="1"/>
</dbReference>
<dbReference type="PROSITE" id="PS00072">
    <property type="entry name" value="ACYL_COA_DH_1"/>
    <property type="match status" value="1"/>
</dbReference>
<evidence type="ECO:0000256" key="4">
    <source>
        <dbReference type="ARBA" id="ARBA00022827"/>
    </source>
</evidence>
<dbReference type="InterPro" id="IPR009075">
    <property type="entry name" value="AcylCo_DH/oxidase_C"/>
</dbReference>
<evidence type="ECO:0000313" key="10">
    <source>
        <dbReference type="EMBL" id="SFE39084.1"/>
    </source>
</evidence>
<dbReference type="InterPro" id="IPR009100">
    <property type="entry name" value="AcylCoA_DH/oxidase_NM_dom_sf"/>
</dbReference>
<dbReference type="FunFam" id="2.40.110.10:FF:000002">
    <property type="entry name" value="Acyl-CoA dehydrogenase fadE12"/>
    <property type="match status" value="1"/>
</dbReference>
<dbReference type="Pfam" id="PF02771">
    <property type="entry name" value="Acyl-CoA_dh_N"/>
    <property type="match status" value="1"/>
</dbReference>
<dbReference type="PANTHER" id="PTHR43884:SF12">
    <property type="entry name" value="ISOVALERYL-COA DEHYDROGENASE, MITOCHONDRIAL-RELATED"/>
    <property type="match status" value="1"/>
</dbReference>
<evidence type="ECO:0000259" key="9">
    <source>
        <dbReference type="Pfam" id="PF02771"/>
    </source>
</evidence>
<gene>
    <name evidence="10" type="ORF">SAMN02745121_04073</name>
</gene>
<evidence type="ECO:0000259" key="8">
    <source>
        <dbReference type="Pfam" id="PF02770"/>
    </source>
</evidence>
<dbReference type="InterPro" id="IPR037069">
    <property type="entry name" value="AcylCoA_DH/ox_N_sf"/>
</dbReference>
<dbReference type="InterPro" id="IPR006091">
    <property type="entry name" value="Acyl-CoA_Oxase/DH_mid-dom"/>
</dbReference>
<protein>
    <submittedName>
        <fullName evidence="10">Isovaleryl-CoA dehydrogenase</fullName>
    </submittedName>
</protein>
<dbReference type="Proteomes" id="UP000199400">
    <property type="component" value="Unassembled WGS sequence"/>
</dbReference>
<dbReference type="InterPro" id="IPR006089">
    <property type="entry name" value="Acyl-CoA_DH_CS"/>
</dbReference>
<dbReference type="GO" id="GO:0008470">
    <property type="term" value="F:3-methylbutanoyl-CoA dehydrogenase activity"/>
    <property type="evidence" value="ECO:0007669"/>
    <property type="project" value="TreeGrafter"/>
</dbReference>
<dbReference type="EMBL" id="FOMX01000013">
    <property type="protein sequence ID" value="SFE39084.1"/>
    <property type="molecule type" value="Genomic_DNA"/>
</dbReference>
<dbReference type="STRING" id="54.SAMN02745121_04073"/>
<proteinExistence type="inferred from homology"/>
<dbReference type="PROSITE" id="PS00073">
    <property type="entry name" value="ACYL_COA_DH_2"/>
    <property type="match status" value="1"/>
</dbReference>
<comment type="cofactor">
    <cofactor evidence="1 6">
        <name>FAD</name>
        <dbReference type="ChEBI" id="CHEBI:57692"/>
    </cofactor>
</comment>
<feature type="domain" description="Acyl-CoA dehydrogenase/oxidase N-terminal" evidence="9">
    <location>
        <begin position="13"/>
        <end position="125"/>
    </location>
</feature>
<dbReference type="Gene3D" id="1.20.140.10">
    <property type="entry name" value="Butyryl-CoA Dehydrogenase, subunit A, domain 3"/>
    <property type="match status" value="1"/>
</dbReference>
<reference evidence="11" key="1">
    <citation type="submission" date="2016-10" db="EMBL/GenBank/DDBJ databases">
        <authorList>
            <person name="Varghese N."/>
            <person name="Submissions S."/>
        </authorList>
    </citation>
    <scope>NUCLEOTIDE SEQUENCE [LARGE SCALE GENOMIC DNA]</scope>
    <source>
        <strain evidence="11">ATCC 25963</strain>
    </source>
</reference>